<dbReference type="Pfam" id="PF14219">
    <property type="entry name" value="DUF4328"/>
    <property type="match status" value="1"/>
</dbReference>
<proteinExistence type="predicted"/>
<keyword evidence="1" id="KW-1133">Transmembrane helix</keyword>
<name>A0A5P2AQ62_STRVZ</name>
<keyword evidence="1" id="KW-0472">Membrane</keyword>
<dbReference type="OrthoDB" id="4174975at2"/>
<dbReference type="AlphaFoldDB" id="A0A5P2AQ62"/>
<dbReference type="Proteomes" id="UP000324106">
    <property type="component" value="Chromosome"/>
</dbReference>
<feature type="transmembrane region" description="Helical" evidence="1">
    <location>
        <begin position="177"/>
        <end position="196"/>
    </location>
</feature>
<gene>
    <name evidence="3" type="ORF">DEJ46_14870</name>
</gene>
<reference evidence="3 4" key="1">
    <citation type="submission" date="2018-05" db="EMBL/GenBank/DDBJ databases">
        <title>Streptomyces venezuelae.</title>
        <authorList>
            <person name="Kim W."/>
            <person name="Lee N."/>
            <person name="Cho B.-K."/>
        </authorList>
    </citation>
    <scope>NUCLEOTIDE SEQUENCE [LARGE SCALE GENOMIC DNA]</scope>
    <source>
        <strain evidence="3 4">ATCC 15068</strain>
    </source>
</reference>
<evidence type="ECO:0000313" key="3">
    <source>
        <dbReference type="EMBL" id="QES20235.1"/>
    </source>
</evidence>
<feature type="domain" description="DUF4328" evidence="2">
    <location>
        <begin position="59"/>
        <end position="200"/>
    </location>
</feature>
<keyword evidence="1" id="KW-0812">Transmembrane</keyword>
<protein>
    <recommendedName>
        <fullName evidence="2">DUF4328 domain-containing protein</fullName>
    </recommendedName>
</protein>
<evidence type="ECO:0000259" key="2">
    <source>
        <dbReference type="Pfam" id="PF14219"/>
    </source>
</evidence>
<dbReference type="EMBL" id="CP029194">
    <property type="protein sequence ID" value="QES20235.1"/>
    <property type="molecule type" value="Genomic_DNA"/>
</dbReference>
<sequence length="215" mass="23369">MLRNPNGLSHAVVALLGATILADAFSLIETFGLRSLFAGALAGHPDPEGYGGELALTVAWSLQALLLLATATVFIVWFHRLRMNAEVWASDLQRRKPGWAIGGWFIPIAFIWIPYGVAADIWRASRRDPYAADGEGELLVLNAWWTVFLADLAVGRIGSRLFDRAETAEAYVTAANWLLVGDAVDIVAAVLAILFVRRLTSMQHTKATGMIPAAQ</sequence>
<dbReference type="InterPro" id="IPR025565">
    <property type="entry name" value="DUF4328"/>
</dbReference>
<accession>A0A5P2AQ62</accession>
<feature type="transmembrane region" description="Helical" evidence="1">
    <location>
        <begin position="54"/>
        <end position="78"/>
    </location>
</feature>
<evidence type="ECO:0000313" key="4">
    <source>
        <dbReference type="Proteomes" id="UP000324106"/>
    </source>
</evidence>
<feature type="transmembrane region" description="Helical" evidence="1">
    <location>
        <begin position="98"/>
        <end position="117"/>
    </location>
</feature>
<organism evidence="3 4">
    <name type="scientific">Streptomyces venezuelae</name>
    <dbReference type="NCBI Taxonomy" id="54571"/>
    <lineage>
        <taxon>Bacteria</taxon>
        <taxon>Bacillati</taxon>
        <taxon>Actinomycetota</taxon>
        <taxon>Actinomycetes</taxon>
        <taxon>Kitasatosporales</taxon>
        <taxon>Streptomycetaceae</taxon>
        <taxon>Streptomyces</taxon>
    </lineage>
</organism>
<evidence type="ECO:0000256" key="1">
    <source>
        <dbReference type="SAM" id="Phobius"/>
    </source>
</evidence>
<feature type="transmembrane region" description="Helical" evidence="1">
    <location>
        <begin position="12"/>
        <end position="33"/>
    </location>
</feature>
<dbReference type="RefSeq" id="WP_150266804.1">
    <property type="nucleotide sequence ID" value="NZ_CP029194.1"/>
</dbReference>